<feature type="transmembrane region" description="Helical" evidence="1">
    <location>
        <begin position="205"/>
        <end position="229"/>
    </location>
</feature>
<keyword evidence="1" id="KW-0812">Transmembrane</keyword>
<protein>
    <recommendedName>
        <fullName evidence="2">Co-chaperone DjlA N-terminal domain-containing protein</fullName>
    </recommendedName>
</protein>
<comment type="caution">
    <text evidence="3">The sequence shown here is derived from an EMBL/GenBank/DDBJ whole genome shotgun (WGS) entry which is preliminary data.</text>
</comment>
<dbReference type="InterPro" id="IPR007791">
    <property type="entry name" value="DjlA_N"/>
</dbReference>
<evidence type="ECO:0000313" key="3">
    <source>
        <dbReference type="EMBL" id="GAA4324236.1"/>
    </source>
</evidence>
<dbReference type="SUPFAM" id="SSF158682">
    <property type="entry name" value="TerB-like"/>
    <property type="match status" value="1"/>
</dbReference>
<feature type="domain" description="Co-chaperone DjlA N-terminal" evidence="2">
    <location>
        <begin position="19"/>
        <end position="123"/>
    </location>
</feature>
<evidence type="ECO:0000313" key="4">
    <source>
        <dbReference type="Proteomes" id="UP001501725"/>
    </source>
</evidence>
<dbReference type="Proteomes" id="UP001501725">
    <property type="component" value="Unassembled WGS sequence"/>
</dbReference>
<accession>A0ABP8GHS2</accession>
<gene>
    <name evidence="3" type="ORF">GCM10023184_11500</name>
</gene>
<keyword evidence="1" id="KW-1133">Transmembrane helix</keyword>
<organism evidence="3 4">
    <name type="scientific">Flaviaesturariibacter amylovorans</name>
    <dbReference type="NCBI Taxonomy" id="1084520"/>
    <lineage>
        <taxon>Bacteria</taxon>
        <taxon>Pseudomonadati</taxon>
        <taxon>Bacteroidota</taxon>
        <taxon>Chitinophagia</taxon>
        <taxon>Chitinophagales</taxon>
        <taxon>Chitinophagaceae</taxon>
        <taxon>Flaviaestuariibacter</taxon>
    </lineage>
</organism>
<sequence length="249" mass="25691">MEQKTILEGYTPMQKAAYLGAIASIATADRSASEEELEHLDALSEAAGLGEEQAAMIRRAATELGPEELQQCLDIIKGTDLRFSLVTDLIAFAESDQEYSPEEKERIEKIAQHLGVDKEQFSLLGQFAQEAKAQGQTPEAAATPQFLQSSVLGEKMERAGISTSGLLKGLAGVMGPILLAGMLSGGRRRGGMFGGGYGSGFGGGMLGGGMMGGGLLGGLGSLTGMLGGGGYRGSGFGRRGGMLGGLFGF</sequence>
<dbReference type="Pfam" id="PF05099">
    <property type="entry name" value="TerB"/>
    <property type="match status" value="1"/>
</dbReference>
<dbReference type="EMBL" id="BAABGY010000005">
    <property type="protein sequence ID" value="GAA4324236.1"/>
    <property type="molecule type" value="Genomic_DNA"/>
</dbReference>
<evidence type="ECO:0000259" key="2">
    <source>
        <dbReference type="Pfam" id="PF05099"/>
    </source>
</evidence>
<dbReference type="InterPro" id="IPR029024">
    <property type="entry name" value="TerB-like"/>
</dbReference>
<keyword evidence="4" id="KW-1185">Reference proteome</keyword>
<reference evidence="4" key="1">
    <citation type="journal article" date="2019" name="Int. J. Syst. Evol. Microbiol.">
        <title>The Global Catalogue of Microorganisms (GCM) 10K type strain sequencing project: providing services to taxonomists for standard genome sequencing and annotation.</title>
        <authorList>
            <consortium name="The Broad Institute Genomics Platform"/>
            <consortium name="The Broad Institute Genome Sequencing Center for Infectious Disease"/>
            <person name="Wu L."/>
            <person name="Ma J."/>
        </authorList>
    </citation>
    <scope>NUCLEOTIDE SEQUENCE [LARGE SCALE GENOMIC DNA]</scope>
    <source>
        <strain evidence="4">JCM 17919</strain>
    </source>
</reference>
<proteinExistence type="predicted"/>
<name>A0ABP8GHS2_9BACT</name>
<dbReference type="RefSeq" id="WP_345254121.1">
    <property type="nucleotide sequence ID" value="NZ_BAABGY010000005.1"/>
</dbReference>
<dbReference type="Gene3D" id="1.10.3680.10">
    <property type="entry name" value="TerB-like"/>
    <property type="match status" value="1"/>
</dbReference>
<keyword evidence="1" id="KW-0472">Membrane</keyword>
<evidence type="ECO:0000256" key="1">
    <source>
        <dbReference type="SAM" id="Phobius"/>
    </source>
</evidence>
<feature type="transmembrane region" description="Helical" evidence="1">
    <location>
        <begin position="165"/>
        <end position="185"/>
    </location>
</feature>